<keyword evidence="7" id="KW-1133">Transmembrane helix</keyword>
<reference evidence="10 11" key="1">
    <citation type="journal article" date="2019" name="Fungal Biol. Biotechnol.">
        <title>Draft genome sequence of fastidious pathogen Ceratobasidium theobromae, which causes vascular-streak dieback in Theobroma cacao.</title>
        <authorList>
            <person name="Ali S.S."/>
            <person name="Asman A."/>
            <person name="Shao J."/>
            <person name="Firmansyah A.P."/>
            <person name="Susilo A.W."/>
            <person name="Rosmana A."/>
            <person name="McMahon P."/>
            <person name="Junaid M."/>
            <person name="Guest D."/>
            <person name="Kheng T.Y."/>
            <person name="Meinhardt L.W."/>
            <person name="Bailey B.A."/>
        </authorList>
    </citation>
    <scope>NUCLEOTIDE SEQUENCE [LARGE SCALE GENOMIC DNA]</scope>
    <source>
        <strain evidence="10 11">CT2</strain>
    </source>
</reference>
<comment type="caution">
    <text evidence="10">The sequence shown here is derived from an EMBL/GenBank/DDBJ whole genome shotgun (WGS) entry which is preliminary data.</text>
</comment>
<dbReference type="OrthoDB" id="413460at2759"/>
<feature type="compositionally biased region" description="Acidic residues" evidence="6">
    <location>
        <begin position="140"/>
        <end position="153"/>
    </location>
</feature>
<dbReference type="Gene3D" id="3.40.50.300">
    <property type="entry name" value="P-loop containing nucleotide triphosphate hydrolases"/>
    <property type="match status" value="1"/>
</dbReference>
<evidence type="ECO:0000313" key="11">
    <source>
        <dbReference type="Proteomes" id="UP000383932"/>
    </source>
</evidence>
<feature type="region of interest" description="Disordered" evidence="6">
    <location>
        <begin position="57"/>
        <end position="226"/>
    </location>
</feature>
<comment type="subcellular location">
    <subcellularLocation>
        <location evidence="1">Nucleus</location>
    </subcellularLocation>
</comment>
<dbReference type="InterPro" id="IPR029256">
    <property type="entry name" value="Heliccase-ass-bd"/>
</dbReference>
<keyword evidence="5" id="KW-0539">Nucleus</keyword>
<dbReference type="Pfam" id="PF00176">
    <property type="entry name" value="SNF2-rel_dom"/>
    <property type="match status" value="1"/>
</dbReference>
<dbReference type="GO" id="GO:0005634">
    <property type="term" value="C:nucleus"/>
    <property type="evidence" value="ECO:0007669"/>
    <property type="project" value="UniProtKB-SubCell"/>
</dbReference>
<keyword evidence="7" id="KW-0812">Transmembrane</keyword>
<dbReference type="FunFam" id="3.40.50.10810:FF:000019">
    <property type="entry name" value="DNA excision repair protein ERCC-6-like 2 isoform X1"/>
    <property type="match status" value="1"/>
</dbReference>
<accession>A0A5N5QKH9</accession>
<dbReference type="GO" id="GO:0005524">
    <property type="term" value="F:ATP binding"/>
    <property type="evidence" value="ECO:0007669"/>
    <property type="project" value="InterPro"/>
</dbReference>
<feature type="compositionally biased region" description="Basic and acidic residues" evidence="6">
    <location>
        <begin position="130"/>
        <end position="139"/>
    </location>
</feature>
<evidence type="ECO:0000256" key="5">
    <source>
        <dbReference type="ARBA" id="ARBA00023242"/>
    </source>
</evidence>
<evidence type="ECO:0000256" key="7">
    <source>
        <dbReference type="SAM" id="Phobius"/>
    </source>
</evidence>
<dbReference type="InterPro" id="IPR049730">
    <property type="entry name" value="SNF2/RAD54-like_C"/>
</dbReference>
<dbReference type="Pfam" id="PF00271">
    <property type="entry name" value="Helicase_C"/>
    <property type="match status" value="1"/>
</dbReference>
<evidence type="ECO:0000313" key="10">
    <source>
        <dbReference type="EMBL" id="KAB5592252.1"/>
    </source>
</evidence>
<dbReference type="InterPro" id="IPR014001">
    <property type="entry name" value="Helicase_ATP-bd"/>
</dbReference>
<evidence type="ECO:0000256" key="2">
    <source>
        <dbReference type="ARBA" id="ARBA00022741"/>
    </source>
</evidence>
<dbReference type="EMBL" id="SSOP01000071">
    <property type="protein sequence ID" value="KAB5592252.1"/>
    <property type="molecule type" value="Genomic_DNA"/>
</dbReference>
<dbReference type="InterPro" id="IPR038718">
    <property type="entry name" value="SNF2-like_sf"/>
</dbReference>
<evidence type="ECO:0000256" key="3">
    <source>
        <dbReference type="ARBA" id="ARBA00022801"/>
    </source>
</evidence>
<keyword evidence="2" id="KW-0547">Nucleotide-binding</keyword>
<dbReference type="GO" id="GO:0016787">
    <property type="term" value="F:hydrolase activity"/>
    <property type="evidence" value="ECO:0007669"/>
    <property type="project" value="UniProtKB-KW"/>
</dbReference>
<evidence type="ECO:0000256" key="4">
    <source>
        <dbReference type="ARBA" id="ARBA00022840"/>
    </source>
</evidence>
<evidence type="ECO:0000259" key="9">
    <source>
        <dbReference type="PROSITE" id="PS51194"/>
    </source>
</evidence>
<feature type="compositionally biased region" description="Basic residues" evidence="6">
    <location>
        <begin position="60"/>
        <end position="70"/>
    </location>
</feature>
<dbReference type="InterPro" id="IPR000330">
    <property type="entry name" value="SNF2_N"/>
</dbReference>
<dbReference type="SUPFAM" id="SSF52540">
    <property type="entry name" value="P-loop containing nucleoside triphosphate hydrolases"/>
    <property type="match status" value="2"/>
</dbReference>
<feature type="transmembrane region" description="Helical" evidence="7">
    <location>
        <begin position="722"/>
        <end position="740"/>
    </location>
</feature>
<feature type="compositionally biased region" description="Polar residues" evidence="6">
    <location>
        <begin position="206"/>
        <end position="225"/>
    </location>
</feature>
<dbReference type="Pfam" id="PF14773">
    <property type="entry name" value="VIGSSK"/>
    <property type="match status" value="1"/>
</dbReference>
<dbReference type="InterPro" id="IPR027417">
    <property type="entry name" value="P-loop_NTPase"/>
</dbReference>
<feature type="domain" description="Helicase C-terminal" evidence="9">
    <location>
        <begin position="669"/>
        <end position="842"/>
    </location>
</feature>
<dbReference type="CDD" id="cd18793">
    <property type="entry name" value="SF2_C_SNF"/>
    <property type="match status" value="1"/>
</dbReference>
<dbReference type="InterPro" id="IPR050496">
    <property type="entry name" value="SNF2_RAD54_helicase_repair"/>
</dbReference>
<dbReference type="PANTHER" id="PTHR45629">
    <property type="entry name" value="SNF2/RAD54 FAMILY MEMBER"/>
    <property type="match status" value="1"/>
</dbReference>
<feature type="domain" description="Helicase ATP-binding" evidence="8">
    <location>
        <begin position="284"/>
        <end position="482"/>
    </location>
</feature>
<dbReference type="PROSITE" id="PS51194">
    <property type="entry name" value="HELICASE_CTER"/>
    <property type="match status" value="1"/>
</dbReference>
<organism evidence="10 11">
    <name type="scientific">Ceratobasidium theobromae</name>
    <dbReference type="NCBI Taxonomy" id="1582974"/>
    <lineage>
        <taxon>Eukaryota</taxon>
        <taxon>Fungi</taxon>
        <taxon>Dikarya</taxon>
        <taxon>Basidiomycota</taxon>
        <taxon>Agaricomycotina</taxon>
        <taxon>Agaricomycetes</taxon>
        <taxon>Cantharellales</taxon>
        <taxon>Ceratobasidiaceae</taxon>
        <taxon>Ceratobasidium</taxon>
    </lineage>
</organism>
<keyword evidence="11" id="KW-1185">Reference proteome</keyword>
<feature type="transmembrane region" description="Helical" evidence="7">
    <location>
        <begin position="752"/>
        <end position="769"/>
    </location>
</feature>
<keyword evidence="4" id="KW-0067">ATP-binding</keyword>
<keyword evidence="7" id="KW-0472">Membrane</keyword>
<name>A0A5N5QKH9_9AGAM</name>
<gene>
    <name evidence="10" type="ORF">CTheo_4297</name>
</gene>
<keyword evidence="3" id="KW-0378">Hydrolase</keyword>
<proteinExistence type="predicted"/>
<dbReference type="SMART" id="SM00487">
    <property type="entry name" value="DEXDc"/>
    <property type="match status" value="1"/>
</dbReference>
<dbReference type="PROSITE" id="PS51192">
    <property type="entry name" value="HELICASE_ATP_BIND_1"/>
    <property type="match status" value="1"/>
</dbReference>
<evidence type="ECO:0000256" key="1">
    <source>
        <dbReference type="ARBA" id="ARBA00004123"/>
    </source>
</evidence>
<dbReference type="Gene3D" id="3.40.50.10810">
    <property type="entry name" value="Tandem AAA-ATPase domain"/>
    <property type="match status" value="1"/>
</dbReference>
<dbReference type="AlphaFoldDB" id="A0A5N5QKH9"/>
<evidence type="ECO:0000259" key="8">
    <source>
        <dbReference type="PROSITE" id="PS51192"/>
    </source>
</evidence>
<dbReference type="PANTHER" id="PTHR45629:SF7">
    <property type="entry name" value="DNA EXCISION REPAIR PROTEIN ERCC-6-RELATED"/>
    <property type="match status" value="1"/>
</dbReference>
<protein>
    <submittedName>
        <fullName evidence="10">RAD26-DNA repair and recombination-like protein</fullName>
    </submittedName>
</protein>
<sequence length="1066" mass="119478">MSKEDRSRSRSGNAIAIRFGSAWLVGLPETLVVAQFPTESDSDDEFNTAALTAEVEASYKPKKRRGKRAAKGSSPTKTNRKDVLAAIPADPLPVLLGLLEDPEPRAPQAKLTDGWLPPAAVPEPACTFKETPKYPRNADSDDTATESENNEDEAVPRGSVLGKRPSRAAPPPSPTKRSKSSIPVPDELSGTETESESEDDISPPSAASTKLSHSQPGHSLVISSTSRHEISDHAPKPFFPPPAAQVHFGPLLLPSSNPTYNVQVPASINRQLREYQRDGVKFFHQRWAEERGGMLGDDMGLGKTIQVIGFLTAALRKTGDSRDAHRRRDRVRALQDEGLSRADLPQADKKWPTCLIICPKTVLGNWEKELETWSYFEYAAYVGDKSVREEVLKDFTMGRLDIVLIPFDTARTHIDLLSDLPWSMVFVDEVHRCKNPSSGYADPYFVRNRTDRAPGNRFGLTGTAIQNGYKELWTLLDWCAPGKVGSQSQWKTNISLPLAEGQAHRATQAQVSKARLLAERLVQRLLPYFFLRRTKVLIADQMPRKFDQVVFCPLAKTQLEVYKRFLDTLDVQLMVRKDEPCDCGSKEKRGACCHKFNEQGVAWKDLVLKYMQLFVEISNHIILIFPGFKGETDEQRARRREYVKIAFPGQTVRQADLLHDDSLCGKWRVLSQLLDTWKTEGDNKVLIFSKSVKILEMLEGQMRRKNLNFCYMDGRTKQEERGLLYWIFFGFITLGLNLGMQSLERFNTDPDAFVFLISTLVGGTGLNMTSANKVVIFDPNWNPAHDLQAMDRAYRFGQKRDVNVYRLLGAGALEELIYARQIYKQQQMQIGYEASVQTRYFEGVQGSKSHQGELFGLKNIFKLHETALATKMIIEKANLAEINWALANMDVTPDGTIKEHSSSAERNMADFMLDDSPSAPSNDNISDILNSAGVAYTHDHQNVLQVSHVEKNITSTAIAGSKREDGDAVVTLANEGVPEKKPAAIWPPRRRVVTNPTPSDNMSRLEARLEALIELGLIKDRDSLASFGREFGHMSGDEQRSILTRADRISAQLKRDRSNEVYLADV</sequence>
<dbReference type="Proteomes" id="UP000383932">
    <property type="component" value="Unassembled WGS sequence"/>
</dbReference>
<evidence type="ECO:0000256" key="6">
    <source>
        <dbReference type="SAM" id="MobiDB-lite"/>
    </source>
</evidence>
<dbReference type="InterPro" id="IPR001650">
    <property type="entry name" value="Helicase_C-like"/>
</dbReference>
<dbReference type="SMART" id="SM00490">
    <property type="entry name" value="HELICc"/>
    <property type="match status" value="1"/>
</dbReference>